<evidence type="ECO:0000313" key="2">
    <source>
        <dbReference type="Proteomes" id="UP000612282"/>
    </source>
</evidence>
<comment type="caution">
    <text evidence="1">The sequence shown here is derived from an EMBL/GenBank/DDBJ whole genome shotgun (WGS) entry which is preliminary data.</text>
</comment>
<evidence type="ECO:0000313" key="1">
    <source>
        <dbReference type="EMBL" id="GID58063.1"/>
    </source>
</evidence>
<gene>
    <name evidence="1" type="ORF">Aco03nite_064670</name>
</gene>
<reference evidence="1 2" key="1">
    <citation type="submission" date="2021-01" db="EMBL/GenBank/DDBJ databases">
        <title>Whole genome shotgun sequence of Actinoplanes couchii NBRC 106145.</title>
        <authorList>
            <person name="Komaki H."/>
            <person name="Tamura T."/>
        </authorList>
    </citation>
    <scope>NUCLEOTIDE SEQUENCE [LARGE SCALE GENOMIC DNA]</scope>
    <source>
        <strain evidence="1 2">NBRC 106145</strain>
    </source>
</reference>
<sequence length="152" mass="16587">MIVILAVVVAGVAAVAGVRWLTAGEPVLVAAPDGASEQLPEGRYETVVDLRTSEVHHDLRTDRGPATVNTYLLPPSAAWDQIRSGVAGQLPDWEQTGDCLDTGEKRIRCRWTESAFWSPRRVEVVFLRPPTNPEDRAGWPDNTFLVIGSGRG</sequence>
<accession>A0ABQ3XHT5</accession>
<dbReference type="Proteomes" id="UP000612282">
    <property type="component" value="Unassembled WGS sequence"/>
</dbReference>
<protein>
    <submittedName>
        <fullName evidence="1">Uncharacterized protein</fullName>
    </submittedName>
</protein>
<organism evidence="1 2">
    <name type="scientific">Actinoplanes couchii</name>
    <dbReference type="NCBI Taxonomy" id="403638"/>
    <lineage>
        <taxon>Bacteria</taxon>
        <taxon>Bacillati</taxon>
        <taxon>Actinomycetota</taxon>
        <taxon>Actinomycetes</taxon>
        <taxon>Micromonosporales</taxon>
        <taxon>Micromonosporaceae</taxon>
        <taxon>Actinoplanes</taxon>
    </lineage>
</organism>
<name>A0ABQ3XHT5_9ACTN</name>
<dbReference type="EMBL" id="BOMG01000080">
    <property type="protein sequence ID" value="GID58063.1"/>
    <property type="molecule type" value="Genomic_DNA"/>
</dbReference>
<proteinExistence type="predicted"/>
<keyword evidence="2" id="KW-1185">Reference proteome</keyword>